<organism evidence="1 2">
    <name type="scientific">Dreissena polymorpha</name>
    <name type="common">Zebra mussel</name>
    <name type="synonym">Mytilus polymorpha</name>
    <dbReference type="NCBI Taxonomy" id="45954"/>
    <lineage>
        <taxon>Eukaryota</taxon>
        <taxon>Metazoa</taxon>
        <taxon>Spiralia</taxon>
        <taxon>Lophotrochozoa</taxon>
        <taxon>Mollusca</taxon>
        <taxon>Bivalvia</taxon>
        <taxon>Autobranchia</taxon>
        <taxon>Heteroconchia</taxon>
        <taxon>Euheterodonta</taxon>
        <taxon>Imparidentia</taxon>
        <taxon>Neoheterodontei</taxon>
        <taxon>Myida</taxon>
        <taxon>Dreissenoidea</taxon>
        <taxon>Dreissenidae</taxon>
        <taxon>Dreissena</taxon>
    </lineage>
</organism>
<comment type="caution">
    <text evidence="1">The sequence shown here is derived from an EMBL/GenBank/DDBJ whole genome shotgun (WGS) entry which is preliminary data.</text>
</comment>
<reference evidence="1" key="2">
    <citation type="submission" date="2020-11" db="EMBL/GenBank/DDBJ databases">
        <authorList>
            <person name="McCartney M.A."/>
            <person name="Auch B."/>
            <person name="Kono T."/>
            <person name="Mallez S."/>
            <person name="Becker A."/>
            <person name="Gohl D.M."/>
            <person name="Silverstein K.A.T."/>
            <person name="Koren S."/>
            <person name="Bechman K.B."/>
            <person name="Herman A."/>
            <person name="Abrahante J.E."/>
            <person name="Garbe J."/>
        </authorList>
    </citation>
    <scope>NUCLEOTIDE SEQUENCE</scope>
    <source>
        <strain evidence="1">Duluth1</strain>
        <tissue evidence="1">Whole animal</tissue>
    </source>
</reference>
<proteinExistence type="predicted"/>
<protein>
    <submittedName>
        <fullName evidence="1">Uncharacterized protein</fullName>
    </submittedName>
</protein>
<name>A0A9D4IFQ0_DREPO</name>
<dbReference type="EMBL" id="JAIWYP010000009">
    <property type="protein sequence ID" value="KAH3772310.1"/>
    <property type="molecule type" value="Genomic_DNA"/>
</dbReference>
<dbReference type="Proteomes" id="UP000828390">
    <property type="component" value="Unassembled WGS sequence"/>
</dbReference>
<sequence length="111" mass="12265">MMYLDTDTNVTYDTCVTMCSTTSTADGIAYCDGNKLFANKLCQILQANDPVKNVREIWCKDTTTGTCSAVLTSSGGQYFPFPPTDCSGNRDCLCEKNTGKNFWYPLSPDRI</sequence>
<evidence type="ECO:0000313" key="1">
    <source>
        <dbReference type="EMBL" id="KAH3772310.1"/>
    </source>
</evidence>
<keyword evidence="2" id="KW-1185">Reference proteome</keyword>
<accession>A0A9D4IFQ0</accession>
<gene>
    <name evidence="1" type="ORF">DPMN_173648</name>
</gene>
<evidence type="ECO:0000313" key="2">
    <source>
        <dbReference type="Proteomes" id="UP000828390"/>
    </source>
</evidence>
<dbReference type="AlphaFoldDB" id="A0A9D4IFQ0"/>
<reference evidence="1" key="1">
    <citation type="journal article" date="2019" name="bioRxiv">
        <title>The Genome of the Zebra Mussel, Dreissena polymorpha: A Resource for Invasive Species Research.</title>
        <authorList>
            <person name="McCartney M.A."/>
            <person name="Auch B."/>
            <person name="Kono T."/>
            <person name="Mallez S."/>
            <person name="Zhang Y."/>
            <person name="Obille A."/>
            <person name="Becker A."/>
            <person name="Abrahante J.E."/>
            <person name="Garbe J."/>
            <person name="Badalamenti J.P."/>
            <person name="Herman A."/>
            <person name="Mangelson H."/>
            <person name="Liachko I."/>
            <person name="Sullivan S."/>
            <person name="Sone E.D."/>
            <person name="Koren S."/>
            <person name="Silverstein K.A.T."/>
            <person name="Beckman K.B."/>
            <person name="Gohl D.M."/>
        </authorList>
    </citation>
    <scope>NUCLEOTIDE SEQUENCE</scope>
    <source>
        <strain evidence="1">Duluth1</strain>
        <tissue evidence="1">Whole animal</tissue>
    </source>
</reference>